<organism evidence="1 2">
    <name type="scientific">Guyanagaster necrorhizus</name>
    <dbReference type="NCBI Taxonomy" id="856835"/>
    <lineage>
        <taxon>Eukaryota</taxon>
        <taxon>Fungi</taxon>
        <taxon>Dikarya</taxon>
        <taxon>Basidiomycota</taxon>
        <taxon>Agaricomycotina</taxon>
        <taxon>Agaricomycetes</taxon>
        <taxon>Agaricomycetidae</taxon>
        <taxon>Agaricales</taxon>
        <taxon>Marasmiineae</taxon>
        <taxon>Physalacriaceae</taxon>
        <taxon>Guyanagaster</taxon>
    </lineage>
</organism>
<accession>A0A9P8ANQ1</accession>
<dbReference type="AlphaFoldDB" id="A0A9P8ANQ1"/>
<dbReference type="GeneID" id="66100006"/>
<dbReference type="RefSeq" id="XP_043035481.1">
    <property type="nucleotide sequence ID" value="XM_043177719.1"/>
</dbReference>
<protein>
    <submittedName>
        <fullName evidence="1">Uncharacterized protein</fullName>
    </submittedName>
</protein>
<sequence>MSRLIAITTDSLSDKGRSRFFGSNEVRCRISDGGGNLDTRKTCCPGQLVLAVAQGAYSADSFLQERWSVLNNEHQLNGFQWGNYVLWKFEHPIDVGSVVRLSRMKPNLTDRQGWGISDSWLPRIAPRPQFIGAEHRQAGATVQVEENGVTS</sequence>
<comment type="caution">
    <text evidence="1">The sequence shown here is derived from an EMBL/GenBank/DDBJ whole genome shotgun (WGS) entry which is preliminary data.</text>
</comment>
<evidence type="ECO:0000313" key="2">
    <source>
        <dbReference type="Proteomes" id="UP000812287"/>
    </source>
</evidence>
<dbReference type="EMBL" id="MU250555">
    <property type="protein sequence ID" value="KAG7441981.1"/>
    <property type="molecule type" value="Genomic_DNA"/>
</dbReference>
<gene>
    <name evidence="1" type="ORF">BT62DRAFT_1011019</name>
</gene>
<keyword evidence="2" id="KW-1185">Reference proteome</keyword>
<proteinExistence type="predicted"/>
<name>A0A9P8ANQ1_9AGAR</name>
<dbReference type="Proteomes" id="UP000812287">
    <property type="component" value="Unassembled WGS sequence"/>
</dbReference>
<reference evidence="1" key="1">
    <citation type="submission" date="2020-11" db="EMBL/GenBank/DDBJ databases">
        <title>Adaptations for nitrogen fixation in a non-lichenized fungal sporocarp promotes dispersal by wood-feeding termites.</title>
        <authorList>
            <consortium name="DOE Joint Genome Institute"/>
            <person name="Koch R.A."/>
            <person name="Yoon G."/>
            <person name="Arayal U."/>
            <person name="Lail K."/>
            <person name="Amirebrahimi M."/>
            <person name="Labutti K."/>
            <person name="Lipzen A."/>
            <person name="Riley R."/>
            <person name="Barry K."/>
            <person name="Henrissat B."/>
            <person name="Grigoriev I.V."/>
            <person name="Herr J.R."/>
            <person name="Aime M.C."/>
        </authorList>
    </citation>
    <scope>NUCLEOTIDE SEQUENCE</scope>
    <source>
        <strain evidence="1">MCA 3950</strain>
    </source>
</reference>
<evidence type="ECO:0000313" key="1">
    <source>
        <dbReference type="EMBL" id="KAG7441981.1"/>
    </source>
</evidence>